<organism evidence="1 2">
    <name type="scientific">Flavonifractor plautii ATCC 29863</name>
    <dbReference type="NCBI Taxonomy" id="411475"/>
    <lineage>
        <taxon>Bacteria</taxon>
        <taxon>Bacillati</taxon>
        <taxon>Bacillota</taxon>
        <taxon>Clostridia</taxon>
        <taxon>Eubacteriales</taxon>
        <taxon>Oscillospiraceae</taxon>
        <taxon>Flavonifractor</taxon>
    </lineage>
</organism>
<dbReference type="Proteomes" id="UP000004459">
    <property type="component" value="Unassembled WGS sequence"/>
</dbReference>
<dbReference type="AlphaFoldDB" id="G9YSC7"/>
<protein>
    <submittedName>
        <fullName evidence="1">Uncharacterized protein</fullName>
    </submittedName>
</protein>
<evidence type="ECO:0000313" key="1">
    <source>
        <dbReference type="EMBL" id="EHM46172.1"/>
    </source>
</evidence>
<proteinExistence type="predicted"/>
<dbReference type="EMBL" id="AGCK01000208">
    <property type="protein sequence ID" value="EHM46172.1"/>
    <property type="molecule type" value="Genomic_DNA"/>
</dbReference>
<accession>G9YSC7</accession>
<gene>
    <name evidence="1" type="ORF">HMPREF0372_02453</name>
</gene>
<reference evidence="1 2" key="1">
    <citation type="submission" date="2011-08" db="EMBL/GenBank/DDBJ databases">
        <authorList>
            <person name="Weinstock G."/>
            <person name="Sodergren E."/>
            <person name="Clifton S."/>
            <person name="Fulton L."/>
            <person name="Fulton B."/>
            <person name="Courtney L."/>
            <person name="Fronick C."/>
            <person name="Harrison M."/>
            <person name="Strong C."/>
            <person name="Farmer C."/>
            <person name="Delahaunty K."/>
            <person name="Markovic C."/>
            <person name="Hall O."/>
            <person name="Minx P."/>
            <person name="Tomlinson C."/>
            <person name="Mitreva M."/>
            <person name="Hou S."/>
            <person name="Chen J."/>
            <person name="Wollam A."/>
            <person name="Pepin K.H."/>
            <person name="Johnson M."/>
            <person name="Bhonagiri V."/>
            <person name="Zhang X."/>
            <person name="Suruliraj S."/>
            <person name="Warren W."/>
            <person name="Chinwalla A."/>
            <person name="Mardis E.R."/>
            <person name="Wilson R.K."/>
        </authorList>
    </citation>
    <scope>NUCLEOTIDE SEQUENCE [LARGE SCALE GENOMIC DNA]</scope>
    <source>
        <strain evidence="1 2">ATCC 29863</strain>
    </source>
</reference>
<evidence type="ECO:0000313" key="2">
    <source>
        <dbReference type="Proteomes" id="UP000004459"/>
    </source>
</evidence>
<sequence>MDLPLGELLDLVAIEQIKHEGARLKHSAGDGEEEFFALLNRR</sequence>
<name>G9YSC7_FLAPL</name>
<comment type="caution">
    <text evidence="1">The sequence shown here is derived from an EMBL/GenBank/DDBJ whole genome shotgun (WGS) entry which is preliminary data.</text>
</comment>
<dbReference type="HOGENOM" id="CLU_3251874_0_0_9"/>